<evidence type="ECO:0000256" key="5">
    <source>
        <dbReference type="ARBA" id="ARBA00023004"/>
    </source>
</evidence>
<evidence type="ECO:0000256" key="10">
    <source>
        <dbReference type="SAM" id="MobiDB-lite"/>
    </source>
</evidence>
<keyword evidence="7" id="KW-1015">Disulfide bond</keyword>
<evidence type="ECO:0000256" key="4">
    <source>
        <dbReference type="ARBA" id="ARBA00022723"/>
    </source>
</evidence>
<evidence type="ECO:0000256" key="6">
    <source>
        <dbReference type="ARBA" id="ARBA00023014"/>
    </source>
</evidence>
<feature type="domain" description="Rieske" evidence="11">
    <location>
        <begin position="73"/>
        <end position="165"/>
    </location>
</feature>
<dbReference type="CDD" id="cd03467">
    <property type="entry name" value="Rieske"/>
    <property type="match status" value="1"/>
</dbReference>
<evidence type="ECO:0000313" key="12">
    <source>
        <dbReference type="EMBL" id="MFC0530738.1"/>
    </source>
</evidence>
<feature type="region of interest" description="Disordered" evidence="10">
    <location>
        <begin position="44"/>
        <end position="73"/>
    </location>
</feature>
<evidence type="ECO:0000256" key="8">
    <source>
        <dbReference type="ARBA" id="ARBA00029586"/>
    </source>
</evidence>
<dbReference type="Proteomes" id="UP001589867">
    <property type="component" value="Unassembled WGS sequence"/>
</dbReference>
<keyword evidence="3" id="KW-0001">2Fe-2S</keyword>
<evidence type="ECO:0000256" key="2">
    <source>
        <dbReference type="ARBA" id="ARBA00015816"/>
    </source>
</evidence>
<keyword evidence="13" id="KW-1185">Reference proteome</keyword>
<dbReference type="PROSITE" id="PS51296">
    <property type="entry name" value="RIESKE"/>
    <property type="match status" value="1"/>
</dbReference>
<name>A0ABV6M7T1_9ACTN</name>
<reference evidence="12 13" key="1">
    <citation type="submission" date="2024-09" db="EMBL/GenBank/DDBJ databases">
        <authorList>
            <person name="Sun Q."/>
            <person name="Mori K."/>
        </authorList>
    </citation>
    <scope>NUCLEOTIDE SEQUENCE [LARGE SCALE GENOMIC DNA]</scope>
    <source>
        <strain evidence="12 13">TBRC 3947</strain>
    </source>
</reference>
<protein>
    <recommendedName>
        <fullName evidence="2">Cytochrome bc1 complex Rieske iron-sulfur subunit</fullName>
    </recommendedName>
    <alternativeName>
        <fullName evidence="8">Cytochrome bc1 reductase complex subunit QcrA</fullName>
    </alternativeName>
</protein>
<keyword evidence="5" id="KW-0408">Iron</keyword>
<accession>A0ABV6M7T1</accession>
<comment type="caution">
    <text evidence="12">The sequence shown here is derived from an EMBL/GenBank/DDBJ whole genome shotgun (WGS) entry which is preliminary data.</text>
</comment>
<evidence type="ECO:0000256" key="7">
    <source>
        <dbReference type="ARBA" id="ARBA00023157"/>
    </source>
</evidence>
<keyword evidence="4" id="KW-0479">Metal-binding</keyword>
<proteinExistence type="predicted"/>
<comment type="function">
    <text evidence="1">Iron-sulfur subunit of the cytochrome bc1 complex, an essential component of the respiratory electron transport chain required for ATP synthesis. The bc1 complex catalyzes the oxidation of menaquinol and the reduction of cytochrome c in the respiratory chain. The bc1 complex operates through a Q-cycle mechanism that couples electron transfer to generation of the proton gradient that drives ATP synthesis.</text>
</comment>
<dbReference type="SUPFAM" id="SSF50022">
    <property type="entry name" value="ISP domain"/>
    <property type="match status" value="1"/>
</dbReference>
<evidence type="ECO:0000256" key="3">
    <source>
        <dbReference type="ARBA" id="ARBA00022714"/>
    </source>
</evidence>
<dbReference type="InterPro" id="IPR005805">
    <property type="entry name" value="Rieske_Fe-S_prot_C"/>
</dbReference>
<dbReference type="InterPro" id="IPR014349">
    <property type="entry name" value="Rieske_Fe-S_prot"/>
</dbReference>
<dbReference type="EMBL" id="JBHLUH010000050">
    <property type="protein sequence ID" value="MFC0530738.1"/>
    <property type="molecule type" value="Genomic_DNA"/>
</dbReference>
<gene>
    <name evidence="12" type="ORF">ACFFIA_24040</name>
</gene>
<dbReference type="InterPro" id="IPR036922">
    <property type="entry name" value="Rieske_2Fe-2S_sf"/>
</dbReference>
<comment type="cofactor">
    <cofactor evidence="9">
        <name>[2Fe-2S] cluster</name>
        <dbReference type="ChEBI" id="CHEBI:190135"/>
    </cofactor>
</comment>
<evidence type="ECO:0000256" key="1">
    <source>
        <dbReference type="ARBA" id="ARBA00002494"/>
    </source>
</evidence>
<dbReference type="RefSeq" id="WP_377253986.1">
    <property type="nucleotide sequence ID" value="NZ_JBHLUH010000050.1"/>
</dbReference>
<dbReference type="PANTHER" id="PTHR10134">
    <property type="entry name" value="CYTOCHROME B-C1 COMPLEX SUBUNIT RIESKE, MITOCHONDRIAL"/>
    <property type="match status" value="1"/>
</dbReference>
<dbReference type="Gene3D" id="2.102.10.10">
    <property type="entry name" value="Rieske [2Fe-2S] iron-sulphur domain"/>
    <property type="match status" value="1"/>
</dbReference>
<dbReference type="PRINTS" id="PR00162">
    <property type="entry name" value="RIESKE"/>
</dbReference>
<feature type="compositionally biased region" description="Low complexity" evidence="10">
    <location>
        <begin position="48"/>
        <end position="71"/>
    </location>
</feature>
<dbReference type="InterPro" id="IPR017941">
    <property type="entry name" value="Rieske_2Fe-2S"/>
</dbReference>
<keyword evidence="6" id="KW-0411">Iron-sulfur</keyword>
<organism evidence="12 13">
    <name type="scientific">Phytohabitans kaempferiae</name>
    <dbReference type="NCBI Taxonomy" id="1620943"/>
    <lineage>
        <taxon>Bacteria</taxon>
        <taxon>Bacillati</taxon>
        <taxon>Actinomycetota</taxon>
        <taxon>Actinomycetes</taxon>
        <taxon>Micromonosporales</taxon>
        <taxon>Micromonosporaceae</taxon>
    </lineage>
</organism>
<evidence type="ECO:0000313" key="13">
    <source>
        <dbReference type="Proteomes" id="UP001589867"/>
    </source>
</evidence>
<evidence type="ECO:0000256" key="9">
    <source>
        <dbReference type="ARBA" id="ARBA00034078"/>
    </source>
</evidence>
<evidence type="ECO:0000259" key="11">
    <source>
        <dbReference type="PROSITE" id="PS51296"/>
    </source>
</evidence>
<sequence>MADMLGAMEKVNAQPSLMARRRVLAAGALGVGAAGVLAACGGDDEPADSTPGTGAAPTTGAAPSASGDAPATEALASTADIPVGSGKIFTEQAVVVTQPAAGEFKAFSARCPHQGCLVSQVQGDRIVCACHGSHFSAADGSVLTGPARSALAAQPVTVEGDSIVLG</sequence>
<dbReference type="Pfam" id="PF00355">
    <property type="entry name" value="Rieske"/>
    <property type="match status" value="1"/>
</dbReference>